<gene>
    <name evidence="1" type="ORF">GHO28_24175</name>
</gene>
<name>A0A0J6IAA9_9PSED</name>
<sequence>MANISVERIHTLGLEQARVKAREVVGKLESQYGLSPEWSGDKVTLKRSGVEAQLEVDERRVKVDVKLGMLMSAMSGMIQSEIERSLDKALA</sequence>
<dbReference type="Proteomes" id="UP000466863">
    <property type="component" value="Unassembled WGS sequence"/>
</dbReference>
<organism evidence="1 2">
    <name type="scientific">Pseudomonas helleri</name>
    <dbReference type="NCBI Taxonomy" id="1608996"/>
    <lineage>
        <taxon>Bacteria</taxon>
        <taxon>Pseudomonadati</taxon>
        <taxon>Pseudomonadota</taxon>
        <taxon>Gammaproteobacteria</taxon>
        <taxon>Pseudomonadales</taxon>
        <taxon>Pseudomonadaceae</taxon>
        <taxon>Pseudomonas</taxon>
    </lineage>
</organism>
<reference evidence="1 2" key="1">
    <citation type="submission" date="2019-10" db="EMBL/GenBank/DDBJ databases">
        <title>Evaluation of single-gene subtyping targets for Pseudomonas.</title>
        <authorList>
            <person name="Reichler S.J."/>
            <person name="Orsi R.H."/>
            <person name="Wiedmann M."/>
            <person name="Martin N.H."/>
            <person name="Murphy S.I."/>
        </authorList>
    </citation>
    <scope>NUCLEOTIDE SEQUENCE [LARGE SCALE GENOMIC DNA]</scope>
    <source>
        <strain evidence="1 2">FSL R10-1876</strain>
    </source>
</reference>
<dbReference type="AlphaFoldDB" id="A0A0J6IAA9"/>
<comment type="caution">
    <text evidence="1">The sequence shown here is derived from an EMBL/GenBank/DDBJ whole genome shotgun (WGS) entry which is preliminary data.</text>
</comment>
<dbReference type="RefSeq" id="WP_048366728.1">
    <property type="nucleotide sequence ID" value="NZ_CAUQEU010000003.1"/>
</dbReference>
<dbReference type="EMBL" id="WIVV01000174">
    <property type="protein sequence ID" value="MQU45574.1"/>
    <property type="molecule type" value="Genomic_DNA"/>
</dbReference>
<proteinExistence type="predicted"/>
<dbReference type="STRING" id="1608996.TU84_01500"/>
<dbReference type="Pfam" id="PF09650">
    <property type="entry name" value="PHA_gran_rgn"/>
    <property type="match status" value="1"/>
</dbReference>
<dbReference type="NCBIfam" id="TIGR02610">
    <property type="entry name" value="PHA_gran_rgn"/>
    <property type="match status" value="1"/>
</dbReference>
<protein>
    <submittedName>
        <fullName evidence="1">Polyhydroxyalkanoic acid system protein</fullName>
    </submittedName>
</protein>
<accession>A0A0J6IAA9</accession>
<dbReference type="InterPro" id="IPR013433">
    <property type="entry name" value="PHA_gran_rgn"/>
</dbReference>
<evidence type="ECO:0000313" key="2">
    <source>
        <dbReference type="Proteomes" id="UP000466863"/>
    </source>
</evidence>
<evidence type="ECO:0000313" key="1">
    <source>
        <dbReference type="EMBL" id="MQU45574.1"/>
    </source>
</evidence>
<dbReference type="OrthoDB" id="287584at2"/>